<keyword evidence="1" id="KW-0812">Transmembrane</keyword>
<organism evidence="2">
    <name type="scientific">uncultured Rubrobacteraceae bacterium</name>
    <dbReference type="NCBI Taxonomy" id="349277"/>
    <lineage>
        <taxon>Bacteria</taxon>
        <taxon>Bacillati</taxon>
        <taxon>Actinomycetota</taxon>
        <taxon>Rubrobacteria</taxon>
        <taxon>Rubrobacterales</taxon>
        <taxon>Rubrobacteraceae</taxon>
        <taxon>environmental samples</taxon>
    </lineage>
</organism>
<feature type="transmembrane region" description="Helical" evidence="1">
    <location>
        <begin position="106"/>
        <end position="124"/>
    </location>
</feature>
<feature type="transmembrane region" description="Helical" evidence="1">
    <location>
        <begin position="82"/>
        <end position="100"/>
    </location>
</feature>
<dbReference type="Pfam" id="PF20358">
    <property type="entry name" value="DUF6653"/>
    <property type="match status" value="1"/>
</dbReference>
<keyword evidence="1" id="KW-1133">Transmembrane helix</keyword>
<keyword evidence="1" id="KW-0472">Membrane</keyword>
<name>A0A6J4RDR7_9ACTN</name>
<reference evidence="2" key="1">
    <citation type="submission" date="2020-02" db="EMBL/GenBank/DDBJ databases">
        <authorList>
            <person name="Meier V. D."/>
        </authorList>
    </citation>
    <scope>NUCLEOTIDE SEQUENCE</scope>
    <source>
        <strain evidence="2">AVDCRST_MAG28</strain>
    </source>
</reference>
<evidence type="ECO:0000256" key="1">
    <source>
        <dbReference type="SAM" id="Phobius"/>
    </source>
</evidence>
<sequence>MAILSEKTWKRHSNPLSVWSRILSYPLVYLPFWYRSWKQGAAVAAWFAVNPVLFPEPESDESWATRGVLGEELWTAERPRDLSTALTGASAAFFASGLWSAYKRRFWPTMFFGGTAFLLKLWYIDRMTFYYEQHREEARDKRANSRSQRQ</sequence>
<protein>
    <submittedName>
        <fullName evidence="2">Uncharacterized protein</fullName>
    </submittedName>
</protein>
<dbReference type="InterPro" id="IPR046595">
    <property type="entry name" value="DUF6653"/>
</dbReference>
<dbReference type="AlphaFoldDB" id="A0A6J4RDR7"/>
<dbReference type="EMBL" id="CADCVE010000106">
    <property type="protein sequence ID" value="CAA9466253.1"/>
    <property type="molecule type" value="Genomic_DNA"/>
</dbReference>
<gene>
    <name evidence="2" type="ORF">AVDCRST_MAG28-4115</name>
</gene>
<evidence type="ECO:0000313" key="2">
    <source>
        <dbReference type="EMBL" id="CAA9466253.1"/>
    </source>
</evidence>
<proteinExistence type="predicted"/>
<accession>A0A6J4RDR7</accession>